<evidence type="ECO:0000259" key="1">
    <source>
        <dbReference type="Pfam" id="PF12651"/>
    </source>
</evidence>
<feature type="domain" description="Predicted DNA-binding protein ribbon-helix-helix" evidence="1">
    <location>
        <begin position="5"/>
        <end position="41"/>
    </location>
</feature>
<organism evidence="2 3">
    <name type="scientific">Micrococcus luteus</name>
    <name type="common">Micrococcus lysodeikticus</name>
    <dbReference type="NCBI Taxonomy" id="1270"/>
    <lineage>
        <taxon>Bacteria</taxon>
        <taxon>Bacillati</taxon>
        <taxon>Actinomycetota</taxon>
        <taxon>Actinomycetes</taxon>
        <taxon>Micrococcales</taxon>
        <taxon>Micrococcaceae</taxon>
        <taxon>Micrococcus</taxon>
    </lineage>
</organism>
<dbReference type="Proteomes" id="UP001205867">
    <property type="component" value="Unassembled WGS sequence"/>
</dbReference>
<dbReference type="GO" id="GO:0006355">
    <property type="term" value="P:regulation of DNA-templated transcription"/>
    <property type="evidence" value="ECO:0007669"/>
    <property type="project" value="InterPro"/>
</dbReference>
<dbReference type="Gene3D" id="1.10.1220.10">
    <property type="entry name" value="Met repressor-like"/>
    <property type="match status" value="1"/>
</dbReference>
<dbReference type="InterPro" id="IPR013321">
    <property type="entry name" value="Arc_rbn_hlx_hlx"/>
</dbReference>
<sequence length="78" mass="9195">MSPCRVSVRLPEHIIQRLDTLSERTGRSRGVYLRMAVSAMLPLLEAHHWHQQTTAYESRIFEEEFLRLTSQLREEDSV</sequence>
<dbReference type="InterPro" id="IPR038733">
    <property type="entry name" value="Predicted_DNA_bind_prot_RHH"/>
</dbReference>
<dbReference type="InterPro" id="IPR010985">
    <property type="entry name" value="Ribbon_hlx_hlx"/>
</dbReference>
<dbReference type="SUPFAM" id="SSF47598">
    <property type="entry name" value="Ribbon-helix-helix"/>
    <property type="match status" value="1"/>
</dbReference>
<accession>A0AAP3ETU3</accession>
<dbReference type="AlphaFoldDB" id="A0AAP3ETU3"/>
<evidence type="ECO:0000313" key="3">
    <source>
        <dbReference type="Proteomes" id="UP001205867"/>
    </source>
</evidence>
<protein>
    <submittedName>
        <fullName evidence="2">Ribbon-helix-helix domain-containing protein</fullName>
    </submittedName>
</protein>
<name>A0AAP3ETU3_MICLU</name>
<gene>
    <name evidence="2" type="ORF">M3A82_011115</name>
</gene>
<dbReference type="Pfam" id="PF12651">
    <property type="entry name" value="RHH_3"/>
    <property type="match status" value="1"/>
</dbReference>
<dbReference type="RefSeq" id="WP_185194542.1">
    <property type="nucleotide sequence ID" value="NZ_CP058971.1"/>
</dbReference>
<evidence type="ECO:0000313" key="2">
    <source>
        <dbReference type="EMBL" id="MCV7629874.1"/>
    </source>
</evidence>
<dbReference type="EMBL" id="JALXKZ020000041">
    <property type="protein sequence ID" value="MCV7629874.1"/>
    <property type="molecule type" value="Genomic_DNA"/>
</dbReference>
<reference evidence="2" key="1">
    <citation type="submission" date="2023-06" db="EMBL/GenBank/DDBJ databases">
        <title>lsaBGC provides a comprehensive framework for evolutionary analysis of biosynthetic gene clusters within focal taxa.</title>
        <authorList>
            <person name="Salamzade R."/>
            <person name="Sandstrom S."/>
            <person name="Kalan L.R."/>
        </authorList>
    </citation>
    <scope>NUCLEOTIDE SEQUENCE</scope>
    <source>
        <strain evidence="2">P3-SID899</strain>
    </source>
</reference>
<proteinExistence type="predicted"/>
<comment type="caution">
    <text evidence="2">The sequence shown here is derived from an EMBL/GenBank/DDBJ whole genome shotgun (WGS) entry which is preliminary data.</text>
</comment>